<feature type="region of interest" description="Disordered" evidence="1">
    <location>
        <begin position="127"/>
        <end position="147"/>
    </location>
</feature>
<feature type="compositionally biased region" description="Low complexity" evidence="1">
    <location>
        <begin position="48"/>
        <end position="63"/>
    </location>
</feature>
<evidence type="ECO:0000313" key="3">
    <source>
        <dbReference type="Proteomes" id="UP000059680"/>
    </source>
</evidence>
<gene>
    <name evidence="2" type="ordered locus">Os10g0348201</name>
    <name evidence="2" type="ORF">OSNPB_100348201</name>
</gene>
<protein>
    <submittedName>
        <fullName evidence="2">Os10g0348201 protein</fullName>
    </submittedName>
</protein>
<dbReference type="Proteomes" id="UP000059680">
    <property type="component" value="Chromosome 10"/>
</dbReference>
<dbReference type="EMBL" id="AP014966">
    <property type="protein sequence ID" value="BAT10447.1"/>
    <property type="molecule type" value="Genomic_DNA"/>
</dbReference>
<evidence type="ECO:0000256" key="1">
    <source>
        <dbReference type="SAM" id="MobiDB-lite"/>
    </source>
</evidence>
<proteinExistence type="predicted"/>
<sequence>MTPLAVSKPTFLYRRPDRTRRPDTSQKDPLPLQRITRPTPPIRPPPTLESSSVSQTPSPLSPLGHHLYQSPLPPPLRIYIFFLPDSEASGAPRATATNGIRLLLAEILAPALRPPPSRATAAPRVVAAYGTPPSDPPSPCRGLSVDA</sequence>
<evidence type="ECO:0000313" key="2">
    <source>
        <dbReference type="EMBL" id="BAT10447.1"/>
    </source>
</evidence>
<feature type="compositionally biased region" description="Pro residues" evidence="1">
    <location>
        <begin position="38"/>
        <end position="47"/>
    </location>
</feature>
<dbReference type="InParanoid" id="A0A0P0XT25"/>
<reference evidence="2 3" key="3">
    <citation type="journal article" date="2013" name="Rice">
        <title>Improvement of the Oryza sativa Nipponbare reference genome using next generation sequence and optical map data.</title>
        <authorList>
            <person name="Kawahara Y."/>
            <person name="de la Bastide M."/>
            <person name="Hamilton J.P."/>
            <person name="Kanamori H."/>
            <person name="McCombie W.R."/>
            <person name="Ouyang S."/>
            <person name="Schwartz D.C."/>
            <person name="Tanaka T."/>
            <person name="Wu J."/>
            <person name="Zhou S."/>
            <person name="Childs K.L."/>
            <person name="Davidson R.M."/>
            <person name="Lin H."/>
            <person name="Quesada-Ocampo L."/>
            <person name="Vaillancourt B."/>
            <person name="Sakai H."/>
            <person name="Lee S.S."/>
            <person name="Kim J."/>
            <person name="Numa H."/>
            <person name="Itoh T."/>
            <person name="Buell C.R."/>
            <person name="Matsumoto T."/>
        </authorList>
    </citation>
    <scope>NUCLEOTIDE SEQUENCE [LARGE SCALE GENOMIC DNA]</scope>
    <source>
        <strain evidence="3">cv. Nipponbare</strain>
    </source>
</reference>
<dbReference type="AlphaFoldDB" id="A0A0P0XT25"/>
<reference evidence="3" key="1">
    <citation type="journal article" date="2005" name="Nature">
        <title>The map-based sequence of the rice genome.</title>
        <authorList>
            <consortium name="International rice genome sequencing project (IRGSP)"/>
            <person name="Matsumoto T."/>
            <person name="Wu J."/>
            <person name="Kanamori H."/>
            <person name="Katayose Y."/>
            <person name="Fujisawa M."/>
            <person name="Namiki N."/>
            <person name="Mizuno H."/>
            <person name="Yamamoto K."/>
            <person name="Antonio B.A."/>
            <person name="Baba T."/>
            <person name="Sakata K."/>
            <person name="Nagamura Y."/>
            <person name="Aoki H."/>
            <person name="Arikawa K."/>
            <person name="Arita K."/>
            <person name="Bito T."/>
            <person name="Chiden Y."/>
            <person name="Fujitsuka N."/>
            <person name="Fukunaka R."/>
            <person name="Hamada M."/>
            <person name="Harada C."/>
            <person name="Hayashi A."/>
            <person name="Hijishita S."/>
            <person name="Honda M."/>
            <person name="Hosokawa S."/>
            <person name="Ichikawa Y."/>
            <person name="Idonuma A."/>
            <person name="Iijima M."/>
            <person name="Ikeda M."/>
            <person name="Ikeno M."/>
            <person name="Ito K."/>
            <person name="Ito S."/>
            <person name="Ito T."/>
            <person name="Ito Y."/>
            <person name="Ito Y."/>
            <person name="Iwabuchi A."/>
            <person name="Kamiya K."/>
            <person name="Karasawa W."/>
            <person name="Kurita K."/>
            <person name="Katagiri S."/>
            <person name="Kikuta A."/>
            <person name="Kobayashi H."/>
            <person name="Kobayashi N."/>
            <person name="Machita K."/>
            <person name="Maehara T."/>
            <person name="Masukawa M."/>
            <person name="Mizubayashi T."/>
            <person name="Mukai Y."/>
            <person name="Nagasaki H."/>
            <person name="Nagata Y."/>
            <person name="Naito S."/>
            <person name="Nakashima M."/>
            <person name="Nakama Y."/>
            <person name="Nakamichi Y."/>
            <person name="Nakamura M."/>
            <person name="Meguro A."/>
            <person name="Negishi M."/>
            <person name="Ohta I."/>
            <person name="Ohta T."/>
            <person name="Okamoto M."/>
            <person name="Ono N."/>
            <person name="Saji S."/>
            <person name="Sakaguchi M."/>
            <person name="Sakai K."/>
            <person name="Shibata M."/>
            <person name="Shimokawa T."/>
            <person name="Song J."/>
            <person name="Takazaki Y."/>
            <person name="Terasawa K."/>
            <person name="Tsugane M."/>
            <person name="Tsuji K."/>
            <person name="Ueda S."/>
            <person name="Waki K."/>
            <person name="Yamagata H."/>
            <person name="Yamamoto M."/>
            <person name="Yamamoto S."/>
            <person name="Yamane H."/>
            <person name="Yoshiki S."/>
            <person name="Yoshihara R."/>
            <person name="Yukawa K."/>
            <person name="Zhong H."/>
            <person name="Yano M."/>
            <person name="Yuan Q."/>
            <person name="Ouyang S."/>
            <person name="Liu J."/>
            <person name="Jones K.M."/>
            <person name="Gansberger K."/>
            <person name="Moffat K."/>
            <person name="Hill J."/>
            <person name="Bera J."/>
            <person name="Fadrosh D."/>
            <person name="Jin S."/>
            <person name="Johri S."/>
            <person name="Kim M."/>
            <person name="Overton L."/>
            <person name="Reardon M."/>
            <person name="Tsitrin T."/>
            <person name="Vuong H."/>
            <person name="Weaver B."/>
            <person name="Ciecko A."/>
            <person name="Tallon L."/>
            <person name="Jackson J."/>
            <person name="Pai G."/>
            <person name="Aken S.V."/>
            <person name="Utterback T."/>
            <person name="Reidmuller S."/>
            <person name="Feldblyum T."/>
            <person name="Hsiao J."/>
            <person name="Zismann V."/>
            <person name="Iobst S."/>
            <person name="de Vazeille A.R."/>
            <person name="Buell C.R."/>
            <person name="Ying K."/>
            <person name="Li Y."/>
            <person name="Lu T."/>
            <person name="Huang Y."/>
            <person name="Zhao Q."/>
            <person name="Feng Q."/>
            <person name="Zhang L."/>
            <person name="Zhu J."/>
            <person name="Weng Q."/>
            <person name="Mu J."/>
            <person name="Lu Y."/>
            <person name="Fan D."/>
            <person name="Liu Y."/>
            <person name="Guan J."/>
            <person name="Zhang Y."/>
            <person name="Yu S."/>
            <person name="Liu X."/>
            <person name="Zhang Y."/>
            <person name="Hong G."/>
            <person name="Han B."/>
            <person name="Choisne N."/>
            <person name="Demange N."/>
            <person name="Orjeda G."/>
            <person name="Samain S."/>
            <person name="Cattolico L."/>
            <person name="Pelletier E."/>
            <person name="Couloux A."/>
            <person name="Segurens B."/>
            <person name="Wincker P."/>
            <person name="D'Hont A."/>
            <person name="Scarpelli C."/>
            <person name="Weissenbach J."/>
            <person name="Salanoubat M."/>
            <person name="Quetier F."/>
            <person name="Yu Y."/>
            <person name="Kim H.R."/>
            <person name="Rambo T."/>
            <person name="Currie J."/>
            <person name="Collura K."/>
            <person name="Luo M."/>
            <person name="Yang T."/>
            <person name="Ammiraju J.S.S."/>
            <person name="Engler F."/>
            <person name="Soderlund C."/>
            <person name="Wing R.A."/>
            <person name="Palmer L.E."/>
            <person name="de la Bastide M."/>
            <person name="Spiegel L."/>
            <person name="Nascimento L."/>
            <person name="Zutavern T."/>
            <person name="O'Shaughnessy A."/>
            <person name="Dike S."/>
            <person name="Dedhia N."/>
            <person name="Preston R."/>
            <person name="Balija V."/>
            <person name="McCombie W.R."/>
            <person name="Chow T."/>
            <person name="Chen H."/>
            <person name="Chung M."/>
            <person name="Chen C."/>
            <person name="Shaw J."/>
            <person name="Wu H."/>
            <person name="Hsiao K."/>
            <person name="Chao Y."/>
            <person name="Chu M."/>
            <person name="Cheng C."/>
            <person name="Hour A."/>
            <person name="Lee P."/>
            <person name="Lin S."/>
            <person name="Lin Y."/>
            <person name="Liou J."/>
            <person name="Liu S."/>
            <person name="Hsing Y."/>
            <person name="Raghuvanshi S."/>
            <person name="Mohanty A."/>
            <person name="Bharti A.K."/>
            <person name="Gaur A."/>
            <person name="Gupta V."/>
            <person name="Kumar D."/>
            <person name="Ravi V."/>
            <person name="Vij S."/>
            <person name="Kapur A."/>
            <person name="Khurana P."/>
            <person name="Khurana P."/>
            <person name="Khurana J.P."/>
            <person name="Tyagi A.K."/>
            <person name="Gaikwad K."/>
            <person name="Singh A."/>
            <person name="Dalal V."/>
            <person name="Srivastava S."/>
            <person name="Dixit A."/>
            <person name="Pal A.K."/>
            <person name="Ghazi I.A."/>
            <person name="Yadav M."/>
            <person name="Pandit A."/>
            <person name="Bhargava A."/>
            <person name="Sureshbabu K."/>
            <person name="Batra K."/>
            <person name="Sharma T.R."/>
            <person name="Mohapatra T."/>
            <person name="Singh N.K."/>
            <person name="Messing J."/>
            <person name="Nelson A.B."/>
            <person name="Fuks G."/>
            <person name="Kavchok S."/>
            <person name="Keizer G."/>
            <person name="Linton E."/>
            <person name="Llaca V."/>
            <person name="Song R."/>
            <person name="Tanyolac B."/>
            <person name="Young S."/>
            <person name="Ho-Il K."/>
            <person name="Hahn J.H."/>
            <person name="Sangsakoo G."/>
            <person name="Vanavichit A."/>
            <person name="de Mattos Luiz.A.T."/>
            <person name="Zimmer P.D."/>
            <person name="Malone G."/>
            <person name="Dellagostin O."/>
            <person name="de Oliveira A.C."/>
            <person name="Bevan M."/>
            <person name="Bancroft I."/>
            <person name="Minx P."/>
            <person name="Cordum H."/>
            <person name="Wilson R."/>
            <person name="Cheng Z."/>
            <person name="Jin W."/>
            <person name="Jiang J."/>
            <person name="Leong S.A."/>
            <person name="Iwama H."/>
            <person name="Gojobori T."/>
            <person name="Itoh T."/>
            <person name="Niimura Y."/>
            <person name="Fujii Y."/>
            <person name="Habara T."/>
            <person name="Sakai H."/>
            <person name="Sato Y."/>
            <person name="Wilson G."/>
            <person name="Kumar K."/>
            <person name="McCouch S."/>
            <person name="Juretic N."/>
            <person name="Hoen D."/>
            <person name="Wright S."/>
            <person name="Bruskiewich R."/>
            <person name="Bureau T."/>
            <person name="Miyao A."/>
            <person name="Hirochika H."/>
            <person name="Nishikawa T."/>
            <person name="Kadowaki K."/>
            <person name="Sugiura M."/>
            <person name="Burr B."/>
            <person name="Sasaki T."/>
        </authorList>
    </citation>
    <scope>NUCLEOTIDE SEQUENCE [LARGE SCALE GENOMIC DNA]</scope>
    <source>
        <strain evidence="3">cv. Nipponbare</strain>
    </source>
</reference>
<dbReference type="PaxDb" id="39947-A0A0P0XT25"/>
<reference evidence="2 3" key="2">
    <citation type="journal article" date="2013" name="Plant Cell Physiol.">
        <title>Rice Annotation Project Database (RAP-DB): an integrative and interactive database for rice genomics.</title>
        <authorList>
            <person name="Sakai H."/>
            <person name="Lee S.S."/>
            <person name="Tanaka T."/>
            <person name="Numa H."/>
            <person name="Kim J."/>
            <person name="Kawahara Y."/>
            <person name="Wakimoto H."/>
            <person name="Yang C.C."/>
            <person name="Iwamoto M."/>
            <person name="Abe T."/>
            <person name="Yamada Y."/>
            <person name="Muto A."/>
            <person name="Inokuchi H."/>
            <person name="Ikemura T."/>
            <person name="Matsumoto T."/>
            <person name="Sasaki T."/>
            <person name="Itoh T."/>
        </authorList>
    </citation>
    <scope>NUCLEOTIDE SEQUENCE [LARGE SCALE GENOMIC DNA]</scope>
    <source>
        <strain evidence="3">cv. Nipponbare</strain>
    </source>
</reference>
<name>A0A0P0XT25_ORYSJ</name>
<organism evidence="2 3">
    <name type="scientific">Oryza sativa subsp. japonica</name>
    <name type="common">Rice</name>
    <dbReference type="NCBI Taxonomy" id="39947"/>
    <lineage>
        <taxon>Eukaryota</taxon>
        <taxon>Viridiplantae</taxon>
        <taxon>Streptophyta</taxon>
        <taxon>Embryophyta</taxon>
        <taxon>Tracheophyta</taxon>
        <taxon>Spermatophyta</taxon>
        <taxon>Magnoliopsida</taxon>
        <taxon>Liliopsida</taxon>
        <taxon>Poales</taxon>
        <taxon>Poaceae</taxon>
        <taxon>BOP clade</taxon>
        <taxon>Oryzoideae</taxon>
        <taxon>Oryzeae</taxon>
        <taxon>Oryzinae</taxon>
        <taxon>Oryza</taxon>
        <taxon>Oryza sativa</taxon>
    </lineage>
</organism>
<feature type="compositionally biased region" description="Basic and acidic residues" evidence="1">
    <location>
        <begin position="14"/>
        <end position="26"/>
    </location>
</feature>
<accession>A0A0P0XT25</accession>
<feature type="region of interest" description="Disordered" evidence="1">
    <location>
        <begin position="1"/>
        <end position="67"/>
    </location>
</feature>
<keyword evidence="3" id="KW-1185">Reference proteome</keyword>